<gene>
    <name evidence="7" type="ORF">AFUS01_LOCUS38867</name>
</gene>
<sequence>MGPGLRDCQNSSLESTNLYVLLKCYFPTCDRENNHFRGFDSVPGSERTTRAEGVTGFMGLPSFEDGYYGPRIPKDSYASLEFIKSLVVISAPFTIISTLTTPTGHKCPFIHHNQHLNWIQFRLLAVSLASSRDKGRQSKGIFAIMSISGKYEMVSSENFDEYLKAVGVGLVTRKLANNSKPTIEVTENGDKYLFKTITTFKTIDLDFEVGKEFTEETADGRKAQTTITRNGNVFTQTQKIDKLNATITRTFSDNTLTAVFQAGDVTSTRVYKKA</sequence>
<dbReference type="PANTHER" id="PTHR11955">
    <property type="entry name" value="FATTY ACID BINDING PROTEIN"/>
    <property type="match status" value="1"/>
</dbReference>
<dbReference type="AlphaFoldDB" id="A0A8J2LB75"/>
<name>A0A8J2LB75_9HEXA</name>
<proteinExistence type="inferred from homology"/>
<organism evidence="7 8">
    <name type="scientific">Allacma fusca</name>
    <dbReference type="NCBI Taxonomy" id="39272"/>
    <lineage>
        <taxon>Eukaryota</taxon>
        <taxon>Metazoa</taxon>
        <taxon>Ecdysozoa</taxon>
        <taxon>Arthropoda</taxon>
        <taxon>Hexapoda</taxon>
        <taxon>Collembola</taxon>
        <taxon>Symphypleona</taxon>
        <taxon>Sminthuridae</taxon>
        <taxon>Allacma</taxon>
    </lineage>
</organism>
<evidence type="ECO:0000256" key="4">
    <source>
        <dbReference type="ARBA" id="ARBA00072951"/>
    </source>
</evidence>
<evidence type="ECO:0000313" key="8">
    <source>
        <dbReference type="Proteomes" id="UP000708208"/>
    </source>
</evidence>
<dbReference type="FunFam" id="2.40.128.20:FF:000001">
    <property type="entry name" value="Fatty acid-binding protein, adipocyte"/>
    <property type="match status" value="1"/>
</dbReference>
<dbReference type="GO" id="GO:0005504">
    <property type="term" value="F:fatty acid binding"/>
    <property type="evidence" value="ECO:0007669"/>
    <property type="project" value="UniProtKB-ARBA"/>
</dbReference>
<comment type="caution">
    <text evidence="7">The sequence shown here is derived from an EMBL/GenBank/DDBJ whole genome shotgun (WGS) entry which is preliminary data.</text>
</comment>
<evidence type="ECO:0000256" key="5">
    <source>
        <dbReference type="ARBA" id="ARBA00081149"/>
    </source>
</evidence>
<dbReference type="PROSITE" id="PS00214">
    <property type="entry name" value="FABP"/>
    <property type="match status" value="1"/>
</dbReference>
<evidence type="ECO:0000256" key="2">
    <source>
        <dbReference type="ARBA" id="ARBA00023121"/>
    </source>
</evidence>
<keyword evidence="8" id="KW-1185">Reference proteome</keyword>
<dbReference type="OrthoDB" id="354351at2759"/>
<comment type="similarity">
    <text evidence="1">Belongs to the calycin superfamily. Fatty-acid binding protein (FABP) family.</text>
</comment>
<dbReference type="CDD" id="cd00742">
    <property type="entry name" value="FABP"/>
    <property type="match status" value="1"/>
</dbReference>
<accession>A0A8J2LB75</accession>
<reference evidence="7" key="1">
    <citation type="submission" date="2021-06" db="EMBL/GenBank/DDBJ databases">
        <authorList>
            <person name="Hodson N. C."/>
            <person name="Mongue J. A."/>
            <person name="Jaron S. K."/>
        </authorList>
    </citation>
    <scope>NUCLEOTIDE SEQUENCE</scope>
</reference>
<evidence type="ECO:0000256" key="1">
    <source>
        <dbReference type="ARBA" id="ARBA00008390"/>
    </source>
</evidence>
<protein>
    <recommendedName>
        <fullName evidence="4">Fatty acid-binding protein, muscle</fullName>
    </recommendedName>
    <alternativeName>
        <fullName evidence="5">M-FABP</fullName>
    </alternativeName>
</protein>
<dbReference type="Proteomes" id="UP000708208">
    <property type="component" value="Unassembled WGS sequence"/>
</dbReference>
<comment type="function">
    <text evidence="3">Binds fatty acids in a 1:1 molar ratio.</text>
</comment>
<evidence type="ECO:0000259" key="6">
    <source>
        <dbReference type="PROSITE" id="PS00214"/>
    </source>
</evidence>
<dbReference type="InterPro" id="IPR000463">
    <property type="entry name" value="Fatty_acid-bd"/>
</dbReference>
<feature type="domain" description="Cytosolic fatty-acid binding proteins" evidence="6">
    <location>
        <begin position="149"/>
        <end position="166"/>
    </location>
</feature>
<dbReference type="EMBL" id="CAJVCH010549625">
    <property type="protein sequence ID" value="CAG7828979.1"/>
    <property type="molecule type" value="Genomic_DNA"/>
</dbReference>
<dbReference type="Pfam" id="PF14651">
    <property type="entry name" value="Lipocalin_7"/>
    <property type="match status" value="1"/>
</dbReference>
<dbReference type="InterPro" id="IPR031259">
    <property type="entry name" value="ILBP"/>
</dbReference>
<keyword evidence="2" id="KW-0446">Lipid-binding</keyword>
<evidence type="ECO:0000313" key="7">
    <source>
        <dbReference type="EMBL" id="CAG7828979.1"/>
    </source>
</evidence>
<evidence type="ECO:0000256" key="3">
    <source>
        <dbReference type="ARBA" id="ARBA00057009"/>
    </source>
</evidence>